<sequence length="24" mass="2581">MRVQSVPSMLSVCGVNGPYCPAER</sequence>
<evidence type="ECO:0000313" key="1">
    <source>
        <dbReference type="EMBL" id="JAH57261.1"/>
    </source>
</evidence>
<organism evidence="1">
    <name type="scientific">Anguilla anguilla</name>
    <name type="common">European freshwater eel</name>
    <name type="synonym">Muraena anguilla</name>
    <dbReference type="NCBI Taxonomy" id="7936"/>
    <lineage>
        <taxon>Eukaryota</taxon>
        <taxon>Metazoa</taxon>
        <taxon>Chordata</taxon>
        <taxon>Craniata</taxon>
        <taxon>Vertebrata</taxon>
        <taxon>Euteleostomi</taxon>
        <taxon>Actinopterygii</taxon>
        <taxon>Neopterygii</taxon>
        <taxon>Teleostei</taxon>
        <taxon>Anguilliformes</taxon>
        <taxon>Anguillidae</taxon>
        <taxon>Anguilla</taxon>
    </lineage>
</organism>
<reference evidence="1" key="1">
    <citation type="submission" date="2014-11" db="EMBL/GenBank/DDBJ databases">
        <authorList>
            <person name="Amaro Gonzalez C."/>
        </authorList>
    </citation>
    <scope>NUCLEOTIDE SEQUENCE</scope>
</reference>
<protein>
    <submittedName>
        <fullName evidence="1">Uncharacterized protein</fullName>
    </submittedName>
</protein>
<name>A0A0E9TUP6_ANGAN</name>
<reference evidence="1" key="2">
    <citation type="journal article" date="2015" name="Fish Shellfish Immunol.">
        <title>Early steps in the European eel (Anguilla anguilla)-Vibrio vulnificus interaction in the gills: Role of the RtxA13 toxin.</title>
        <authorList>
            <person name="Callol A."/>
            <person name="Pajuelo D."/>
            <person name="Ebbesson L."/>
            <person name="Teles M."/>
            <person name="MacKenzie S."/>
            <person name="Amaro C."/>
        </authorList>
    </citation>
    <scope>NUCLEOTIDE SEQUENCE</scope>
</reference>
<accession>A0A0E9TUP6</accession>
<dbReference type="EMBL" id="GBXM01051316">
    <property type="protein sequence ID" value="JAH57261.1"/>
    <property type="molecule type" value="Transcribed_RNA"/>
</dbReference>
<dbReference type="EMBL" id="GBXM01055044">
    <property type="protein sequence ID" value="JAH53533.1"/>
    <property type="molecule type" value="Transcribed_RNA"/>
</dbReference>
<proteinExistence type="predicted"/>
<dbReference type="AlphaFoldDB" id="A0A0E9TUP6"/>